<dbReference type="Pfam" id="PF03576">
    <property type="entry name" value="Peptidase_S58"/>
    <property type="match status" value="1"/>
</dbReference>
<dbReference type="AlphaFoldDB" id="A0A971M564"/>
<dbReference type="Proteomes" id="UP000777265">
    <property type="component" value="Unassembled WGS sequence"/>
</dbReference>
<dbReference type="SUPFAM" id="SSF56266">
    <property type="entry name" value="DmpA/ArgJ-like"/>
    <property type="match status" value="1"/>
</dbReference>
<evidence type="ECO:0000313" key="2">
    <source>
        <dbReference type="EMBL" id="NLW35321.1"/>
    </source>
</evidence>
<accession>A0A971M564</accession>
<dbReference type="PANTHER" id="PTHR36512">
    <property type="entry name" value="D-AMINOPEPTIDASE"/>
    <property type="match status" value="1"/>
</dbReference>
<organism evidence="2 3">
    <name type="scientific">Syntrophorhabdus aromaticivorans</name>
    <dbReference type="NCBI Taxonomy" id="328301"/>
    <lineage>
        <taxon>Bacteria</taxon>
        <taxon>Pseudomonadati</taxon>
        <taxon>Thermodesulfobacteriota</taxon>
        <taxon>Syntrophorhabdia</taxon>
        <taxon>Syntrophorhabdales</taxon>
        <taxon>Syntrophorhabdaceae</taxon>
        <taxon>Syntrophorhabdus</taxon>
    </lineage>
</organism>
<sequence>MDQVFNSITDIKGLKVGHASNFNGYSGCTVILCEDGAVCGLDIRGSASGTRQVDALSINHIVEQVHAILLSGGSSFGLDAATGVTRYLEEKGVGFDVGLAKIPIVPSAVIFDILFGDPRVRPTPEMGYEACLNAGENVEEGSIGAGTGATVGKLFEPSRAMKGGVGTSSIVMPDGLAVGALVVVNAFGDIIDNVTGRIIAGARVSQDSLEFANTVESIKKGAVKKQFGLVNTTLGVVATNGRFNKREITKVAQMAQGGLIKTISPVHTTFDGDLVFALSMGECEADINLVGVLGEFVVAEAIKRAVKKADGFGIIPAFKDSAKGWKTVRVREEGRA</sequence>
<reference evidence="2" key="2">
    <citation type="submission" date="2020-01" db="EMBL/GenBank/DDBJ databases">
        <authorList>
            <person name="Campanaro S."/>
        </authorList>
    </citation>
    <scope>NUCLEOTIDE SEQUENCE</scope>
    <source>
        <strain evidence="2">AS06rmzACSIP_7</strain>
    </source>
</reference>
<comment type="caution">
    <text evidence="2">The sequence shown here is derived from an EMBL/GenBank/DDBJ whole genome shotgun (WGS) entry which is preliminary data.</text>
</comment>
<dbReference type="EMBL" id="JAAYEE010000126">
    <property type="protein sequence ID" value="NLW35321.1"/>
    <property type="molecule type" value="Genomic_DNA"/>
</dbReference>
<evidence type="ECO:0000313" key="3">
    <source>
        <dbReference type="Proteomes" id="UP000777265"/>
    </source>
</evidence>
<name>A0A971M564_9BACT</name>
<evidence type="ECO:0000256" key="1">
    <source>
        <dbReference type="ARBA" id="ARBA00007068"/>
    </source>
</evidence>
<reference evidence="2" key="1">
    <citation type="journal article" date="2020" name="Biotechnol. Biofuels">
        <title>New insights from the biogas microbiome by comprehensive genome-resolved metagenomics of nearly 1600 species originating from multiple anaerobic digesters.</title>
        <authorList>
            <person name="Campanaro S."/>
            <person name="Treu L."/>
            <person name="Rodriguez-R L.M."/>
            <person name="Kovalovszki A."/>
            <person name="Ziels R.M."/>
            <person name="Maus I."/>
            <person name="Zhu X."/>
            <person name="Kougias P.G."/>
            <person name="Basile A."/>
            <person name="Luo G."/>
            <person name="Schluter A."/>
            <person name="Konstantinidis K.T."/>
            <person name="Angelidaki I."/>
        </authorList>
    </citation>
    <scope>NUCLEOTIDE SEQUENCE</scope>
    <source>
        <strain evidence="2">AS06rmzACSIP_7</strain>
    </source>
</reference>
<gene>
    <name evidence="2" type="ORF">GXY80_07555</name>
</gene>
<dbReference type="CDD" id="cd02252">
    <property type="entry name" value="nylC_like"/>
    <property type="match status" value="1"/>
</dbReference>
<dbReference type="Gene3D" id="3.60.70.12">
    <property type="entry name" value="L-amino peptidase D-ALA esterase/amidase"/>
    <property type="match status" value="1"/>
</dbReference>
<proteinExistence type="inferred from homology"/>
<protein>
    <submittedName>
        <fullName evidence="2">P1 family peptidase</fullName>
    </submittedName>
</protein>
<comment type="similarity">
    <text evidence="1">Belongs to the peptidase S58 family.</text>
</comment>
<dbReference type="InterPro" id="IPR016117">
    <property type="entry name" value="ArgJ-like_dom_sf"/>
</dbReference>
<dbReference type="PANTHER" id="PTHR36512:SF3">
    <property type="entry name" value="BLR5678 PROTEIN"/>
    <property type="match status" value="1"/>
</dbReference>
<dbReference type="InterPro" id="IPR005321">
    <property type="entry name" value="Peptidase_S58_DmpA"/>
</dbReference>
<dbReference type="GO" id="GO:0004177">
    <property type="term" value="F:aminopeptidase activity"/>
    <property type="evidence" value="ECO:0007669"/>
    <property type="project" value="TreeGrafter"/>
</dbReference>